<dbReference type="Gene3D" id="2.80.10.50">
    <property type="match status" value="1"/>
</dbReference>
<evidence type="ECO:0000313" key="3">
    <source>
        <dbReference type="Proteomes" id="UP001329825"/>
    </source>
</evidence>
<feature type="signal peptide" evidence="1">
    <location>
        <begin position="1"/>
        <end position="25"/>
    </location>
</feature>
<proteinExistence type="predicted"/>
<evidence type="ECO:0000313" key="2">
    <source>
        <dbReference type="EMBL" id="WRT66973.1"/>
    </source>
</evidence>
<sequence>MLAFDFISFTSLFLTLLGTFQDVQAHPYPLQSRQEKSTGLYIASIRDGSCLSIPGSTPTIGSRIISSTDCENAETWHVPNGNGLLGLDTVALVWDRSDKGNIILNEPIKNSTSQSWLWSYDNRISTSDGTACLEQSSSGPLRADCDPENLNQVWILRNTSYPPNIEDIPKQQDVIGQGYIHPFGRKDICLAGISNSSPYAGVGVAMTYCSGKGDGSTMQPVSTSQSLMKWNLPLTGKEGHVKLSGSNFCLESGLKVLNGTNTGYDYKYQYGMGVRIEPCDENEDGQQWLWDGKLLKLSKSLDQCLNILGGSGPIQQTNFLNLRPMQLWTCDQEDENSVSSAPTFTSLGVIKIPTDHSN</sequence>
<protein>
    <recommendedName>
        <fullName evidence="4">Ricin B lectin domain-containing protein</fullName>
    </recommendedName>
</protein>
<evidence type="ECO:0000256" key="1">
    <source>
        <dbReference type="SAM" id="SignalP"/>
    </source>
</evidence>
<dbReference type="InterPro" id="IPR035992">
    <property type="entry name" value="Ricin_B-like_lectins"/>
</dbReference>
<dbReference type="PROSITE" id="PS50231">
    <property type="entry name" value="RICIN_B_LECTIN"/>
    <property type="match status" value="1"/>
</dbReference>
<reference evidence="2 3" key="1">
    <citation type="submission" date="2024-01" db="EMBL/GenBank/DDBJ databases">
        <title>Comparative genomics of Cryptococcus and Kwoniella reveals pathogenesis evolution and contrasting modes of karyotype evolution via chromosome fusion or intercentromeric recombination.</title>
        <authorList>
            <person name="Coelho M.A."/>
            <person name="David-Palma M."/>
            <person name="Shea T."/>
            <person name="Bowers K."/>
            <person name="McGinley-Smith S."/>
            <person name="Mohammad A.W."/>
            <person name="Gnirke A."/>
            <person name="Yurkov A.M."/>
            <person name="Nowrousian M."/>
            <person name="Sun S."/>
            <person name="Cuomo C.A."/>
            <person name="Heitman J."/>
        </authorList>
    </citation>
    <scope>NUCLEOTIDE SEQUENCE [LARGE SCALE GENOMIC DNA]</scope>
    <source>
        <strain evidence="2">CBS 11374</strain>
    </source>
</reference>
<name>A0ABZ1CZJ3_9TREE</name>
<dbReference type="EMBL" id="CP141885">
    <property type="protein sequence ID" value="WRT66973.1"/>
    <property type="molecule type" value="Genomic_DNA"/>
</dbReference>
<keyword evidence="1" id="KW-0732">Signal</keyword>
<keyword evidence="3" id="KW-1185">Reference proteome</keyword>
<feature type="chain" id="PRO_5046802580" description="Ricin B lectin domain-containing protein" evidence="1">
    <location>
        <begin position="26"/>
        <end position="358"/>
    </location>
</feature>
<accession>A0ABZ1CZJ3</accession>
<gene>
    <name evidence="2" type="ORF">IL334_003938</name>
</gene>
<evidence type="ECO:0008006" key="4">
    <source>
        <dbReference type="Google" id="ProtNLM"/>
    </source>
</evidence>
<dbReference type="SUPFAM" id="SSF50370">
    <property type="entry name" value="Ricin B-like lectins"/>
    <property type="match status" value="2"/>
</dbReference>
<organism evidence="2 3">
    <name type="scientific">Kwoniella shivajii</name>
    <dbReference type="NCBI Taxonomy" id="564305"/>
    <lineage>
        <taxon>Eukaryota</taxon>
        <taxon>Fungi</taxon>
        <taxon>Dikarya</taxon>
        <taxon>Basidiomycota</taxon>
        <taxon>Agaricomycotina</taxon>
        <taxon>Tremellomycetes</taxon>
        <taxon>Tremellales</taxon>
        <taxon>Cryptococcaceae</taxon>
        <taxon>Kwoniella</taxon>
    </lineage>
</organism>
<dbReference type="GeneID" id="87956069"/>
<dbReference type="Proteomes" id="UP001329825">
    <property type="component" value="Chromosome 5"/>
</dbReference>
<dbReference type="RefSeq" id="XP_062791713.1">
    <property type="nucleotide sequence ID" value="XM_062935662.1"/>
</dbReference>